<dbReference type="AlphaFoldDB" id="V7HSC1"/>
<name>V7HSC1_9GAMM</name>
<feature type="non-terminal residue" evidence="1">
    <location>
        <position position="33"/>
    </location>
</feature>
<evidence type="ECO:0000313" key="2">
    <source>
        <dbReference type="Proteomes" id="UP000019205"/>
    </source>
</evidence>
<proteinExistence type="predicted"/>
<reference evidence="1 2" key="1">
    <citation type="journal article" date="2007" name="Proc. Natl. Acad. Sci. U.S.A.">
        <title>Characterization of a marine gammaproteobacterium capable of aerobic anoxygenic photosynthesis.</title>
        <authorList>
            <person name="Fuchs B.M."/>
            <person name="Spring S."/>
            <person name="Teeling H."/>
            <person name="Quast C."/>
            <person name="Wulf J."/>
            <person name="Schattenhofer M."/>
            <person name="Yan S."/>
            <person name="Ferriera S."/>
            <person name="Johnson J."/>
            <person name="Glockner F.O."/>
            <person name="Amann R."/>
        </authorList>
    </citation>
    <scope>NUCLEOTIDE SEQUENCE [LARGE SCALE GENOMIC DNA]</scope>
    <source>
        <strain evidence="1">KT71</strain>
    </source>
</reference>
<dbReference type="HOGENOM" id="CLU_3393395_0_0_6"/>
<protein>
    <submittedName>
        <fullName evidence="1">Uncharacterized protein</fullName>
    </submittedName>
</protein>
<gene>
    <name evidence="1" type="ORF">KT71_002613</name>
</gene>
<accession>V7HSC1</accession>
<reference evidence="1 2" key="2">
    <citation type="journal article" date="2009" name="PLoS ONE">
        <title>The photosynthetic apparatus and its regulation in the aerobic gammaproteobacterium Congregibacter litoralis gen. nov., sp. nov.</title>
        <authorList>
            <person name="Spring S."/>
            <person name="Lunsdorf H."/>
            <person name="Fuchs B.M."/>
            <person name="Tindall B.J."/>
        </authorList>
    </citation>
    <scope>NUCLEOTIDE SEQUENCE [LARGE SCALE GENOMIC DNA]</scope>
    <source>
        <strain evidence="1">KT71</strain>
    </source>
</reference>
<comment type="caution">
    <text evidence="1">The sequence shown here is derived from an EMBL/GenBank/DDBJ whole genome shotgun (WGS) entry which is preliminary data.</text>
</comment>
<dbReference type="Proteomes" id="UP000019205">
    <property type="component" value="Chromosome"/>
</dbReference>
<organism evidence="1 2">
    <name type="scientific">Congregibacter litoralis KT71</name>
    <dbReference type="NCBI Taxonomy" id="314285"/>
    <lineage>
        <taxon>Bacteria</taxon>
        <taxon>Pseudomonadati</taxon>
        <taxon>Pseudomonadota</taxon>
        <taxon>Gammaproteobacteria</taxon>
        <taxon>Cellvibrionales</taxon>
        <taxon>Halieaceae</taxon>
        <taxon>Congregibacter</taxon>
    </lineage>
</organism>
<sequence length="33" mass="3304">MAHGCSLLQGDQQLPEAVMVIPRGVIRGAGAAG</sequence>
<keyword evidence="2" id="KW-1185">Reference proteome</keyword>
<dbReference type="EMBL" id="AAOA02000001">
    <property type="protein sequence ID" value="ESZ89448.1"/>
    <property type="molecule type" value="Genomic_DNA"/>
</dbReference>
<evidence type="ECO:0000313" key="1">
    <source>
        <dbReference type="EMBL" id="ESZ89448.1"/>
    </source>
</evidence>